<protein>
    <submittedName>
        <fullName evidence="6">Peptidase S41</fullName>
    </submittedName>
</protein>
<evidence type="ECO:0000256" key="1">
    <source>
        <dbReference type="ARBA" id="ARBA00022670"/>
    </source>
</evidence>
<evidence type="ECO:0000259" key="5">
    <source>
        <dbReference type="SMART" id="SM00245"/>
    </source>
</evidence>
<dbReference type="EMBL" id="DROP01000299">
    <property type="protein sequence ID" value="HHI89192.1"/>
    <property type="molecule type" value="Genomic_DNA"/>
</dbReference>
<dbReference type="PANTHER" id="PTHR32060:SF30">
    <property type="entry name" value="CARBOXY-TERMINAL PROCESSING PROTEASE CTPA"/>
    <property type="match status" value="1"/>
</dbReference>
<dbReference type="InterPro" id="IPR004447">
    <property type="entry name" value="Peptidase_S41A"/>
</dbReference>
<dbReference type="AlphaFoldDB" id="A0A7V5NXN6"/>
<accession>A0A7V5NXN6</accession>
<dbReference type="GO" id="GO:0006508">
    <property type="term" value="P:proteolysis"/>
    <property type="evidence" value="ECO:0007669"/>
    <property type="project" value="UniProtKB-KW"/>
</dbReference>
<feature type="non-terminal residue" evidence="6">
    <location>
        <position position="1"/>
    </location>
</feature>
<dbReference type="SMART" id="SM00245">
    <property type="entry name" value="TSPc"/>
    <property type="match status" value="1"/>
</dbReference>
<dbReference type="GO" id="GO:0030288">
    <property type="term" value="C:outer membrane-bounded periplasmic space"/>
    <property type="evidence" value="ECO:0007669"/>
    <property type="project" value="TreeGrafter"/>
</dbReference>
<dbReference type="Pfam" id="PF03572">
    <property type="entry name" value="Peptidase_S41"/>
    <property type="match status" value="1"/>
</dbReference>
<proteinExistence type="predicted"/>
<keyword evidence="1" id="KW-0645">Protease</keyword>
<organism evidence="6">
    <name type="scientific">Hellea balneolensis</name>
    <dbReference type="NCBI Taxonomy" id="287478"/>
    <lineage>
        <taxon>Bacteria</taxon>
        <taxon>Pseudomonadati</taxon>
        <taxon>Pseudomonadota</taxon>
        <taxon>Alphaproteobacteria</taxon>
        <taxon>Maricaulales</taxon>
        <taxon>Robiginitomaculaceae</taxon>
        <taxon>Hellea</taxon>
    </lineage>
</organism>
<keyword evidence="2" id="KW-0378">Hydrolase</keyword>
<dbReference type="PANTHER" id="PTHR32060">
    <property type="entry name" value="TAIL-SPECIFIC PROTEASE"/>
    <property type="match status" value="1"/>
</dbReference>
<dbReference type="GO" id="GO:0008236">
    <property type="term" value="F:serine-type peptidase activity"/>
    <property type="evidence" value="ECO:0007669"/>
    <property type="project" value="UniProtKB-KW"/>
</dbReference>
<keyword evidence="3" id="KW-0720">Serine protease</keyword>
<feature type="region of interest" description="Disordered" evidence="4">
    <location>
        <begin position="213"/>
        <end position="235"/>
    </location>
</feature>
<dbReference type="Gene3D" id="3.90.226.10">
    <property type="entry name" value="2-enoyl-CoA Hydratase, Chain A, domain 1"/>
    <property type="match status" value="1"/>
</dbReference>
<dbReference type="CDD" id="cd07560">
    <property type="entry name" value="Peptidase_S41_CPP"/>
    <property type="match status" value="1"/>
</dbReference>
<dbReference type="InterPro" id="IPR005151">
    <property type="entry name" value="Tail-specific_protease"/>
</dbReference>
<dbReference type="GO" id="GO:0007165">
    <property type="term" value="P:signal transduction"/>
    <property type="evidence" value="ECO:0007669"/>
    <property type="project" value="TreeGrafter"/>
</dbReference>
<sequence>REVIHGRAVRQRMIKGIGYVYLETFTSDKAARDLNEAIDLLKKENGGALPGLILDLRGNGGGLLTQSVKVASLFLDGGEVVSVRGRKKNDRERYHAKRGRKYAGPLIVLTNSGTASASEIVSAALQDRGRALIMGTRTFGKGSVQSVIPLDGGRKGALRLTTARYFTPSGRSIQGLGVTPDIWVESHPDDGKSHIRIYESSLPHALNKIILKTEGQEENRKTPKPQYPPKDWPEDKDFQVEQAVKLLKSGLYFSKLHQAFGE</sequence>
<feature type="domain" description="Tail specific protease" evidence="5">
    <location>
        <begin position="1"/>
        <end position="185"/>
    </location>
</feature>
<dbReference type="SUPFAM" id="SSF52096">
    <property type="entry name" value="ClpP/crotonase"/>
    <property type="match status" value="1"/>
</dbReference>
<reference evidence="6" key="1">
    <citation type="journal article" date="2020" name="mSystems">
        <title>Genome- and Community-Level Interaction Insights into Carbon Utilization and Element Cycling Functions of Hydrothermarchaeota in Hydrothermal Sediment.</title>
        <authorList>
            <person name="Zhou Z."/>
            <person name="Liu Y."/>
            <person name="Xu W."/>
            <person name="Pan J."/>
            <person name="Luo Z.H."/>
            <person name="Li M."/>
        </authorList>
    </citation>
    <scope>NUCLEOTIDE SEQUENCE [LARGE SCALE GENOMIC DNA]</scope>
    <source>
        <strain evidence="6">HyVt-538</strain>
    </source>
</reference>
<evidence type="ECO:0000256" key="4">
    <source>
        <dbReference type="SAM" id="MobiDB-lite"/>
    </source>
</evidence>
<name>A0A7V5NXN6_9PROT</name>
<gene>
    <name evidence="6" type="ORF">ENK01_04480</name>
</gene>
<comment type="caution">
    <text evidence="6">The sequence shown here is derived from an EMBL/GenBank/DDBJ whole genome shotgun (WGS) entry which is preliminary data.</text>
</comment>
<evidence type="ECO:0000256" key="3">
    <source>
        <dbReference type="ARBA" id="ARBA00022825"/>
    </source>
</evidence>
<dbReference type="InterPro" id="IPR029045">
    <property type="entry name" value="ClpP/crotonase-like_dom_sf"/>
</dbReference>
<evidence type="ECO:0000313" key="6">
    <source>
        <dbReference type="EMBL" id="HHI89192.1"/>
    </source>
</evidence>
<evidence type="ECO:0000256" key="2">
    <source>
        <dbReference type="ARBA" id="ARBA00022801"/>
    </source>
</evidence>
<dbReference type="Proteomes" id="UP000885806">
    <property type="component" value="Unassembled WGS sequence"/>
</dbReference>
<dbReference type="GO" id="GO:0004175">
    <property type="term" value="F:endopeptidase activity"/>
    <property type="evidence" value="ECO:0007669"/>
    <property type="project" value="TreeGrafter"/>
</dbReference>